<dbReference type="InterPro" id="IPR005537">
    <property type="entry name" value="RAMP_III_fam"/>
</dbReference>
<dbReference type="Pfam" id="PF03787">
    <property type="entry name" value="RAMPs"/>
    <property type="match status" value="1"/>
</dbReference>
<comment type="caution">
    <text evidence="4">The sequence shown here is derived from an EMBL/GenBank/DDBJ whole genome shotgun (WGS) entry which is preliminary data.</text>
</comment>
<accession>A0ABP9WZW1</accession>
<feature type="compositionally biased region" description="Polar residues" evidence="2">
    <location>
        <begin position="115"/>
        <end position="125"/>
    </location>
</feature>
<keyword evidence="1" id="KW-0051">Antiviral defense</keyword>
<sequence length="493" mass="56139">MNRKPTISAPDPIEYQAPNEFTIGGQTYITETRSYKLITPLFGGGVEAGVNDPITRIRASGIRGQLRFWWRAIRGGSTDPNFTDSQRLDDMRQREAEIWGSASTSSSSEKKKVNQDSSNLVDDQNQENNKLKNIIPIQISVEIISDGEEQKPYEIRMTKGKFNAYGLSEVAHEYASFPIKPDRETVKKYGMQTPIKTIRNEVIFNLKITYHKGIKIEVDATLWAWETFGGIGGRTRRGFGSVTRCDNKEHPKNANNFKSWLLGNYTKYYKNTYFHPDLPILGDISNSNRFKIFYKTGKQGLFGMWRDLIEKLKYFRQAKNTNGTSLWPEPNQIRRITKQHLKHHNPDNVQASPQYKIIKAFPRAQFGLPIIFQFKGNRYGSNRKDLDPRPTTLGLVNPNDSTKDNERLASPLILKTFQCANGDLIGLAFILSGTELSPKMKLSLKASVHPISPKPEDLRFLLRADEVLNINSISVEGNILEAFLAYLKEKMPK</sequence>
<organism evidence="4 5">
    <name type="scientific">Herpetosiphon gulosus</name>
    <dbReference type="NCBI Taxonomy" id="1973496"/>
    <lineage>
        <taxon>Bacteria</taxon>
        <taxon>Bacillati</taxon>
        <taxon>Chloroflexota</taxon>
        <taxon>Chloroflexia</taxon>
        <taxon>Herpetosiphonales</taxon>
        <taxon>Herpetosiphonaceae</taxon>
        <taxon>Herpetosiphon</taxon>
    </lineage>
</organism>
<evidence type="ECO:0000313" key="4">
    <source>
        <dbReference type="EMBL" id="GAA5527591.1"/>
    </source>
</evidence>
<keyword evidence="5" id="KW-1185">Reference proteome</keyword>
<name>A0ABP9WZW1_9CHLR</name>
<feature type="region of interest" description="Disordered" evidence="2">
    <location>
        <begin position="98"/>
        <end position="125"/>
    </location>
</feature>
<dbReference type="RefSeq" id="WP_345721212.1">
    <property type="nucleotide sequence ID" value="NZ_BAABRU010000004.1"/>
</dbReference>
<dbReference type="NCBIfam" id="TIGR01894">
    <property type="entry name" value="cas_TM1795_cmr1"/>
    <property type="match status" value="1"/>
</dbReference>
<reference evidence="4 5" key="1">
    <citation type="submission" date="2024-02" db="EMBL/GenBank/DDBJ databases">
        <title>Herpetosiphon gulosus NBRC 112829.</title>
        <authorList>
            <person name="Ichikawa N."/>
            <person name="Katano-Makiyama Y."/>
            <person name="Hidaka K."/>
        </authorList>
    </citation>
    <scope>NUCLEOTIDE SEQUENCE [LARGE SCALE GENOMIC DNA]</scope>
    <source>
        <strain evidence="4 5">NBRC 112829</strain>
    </source>
</reference>
<feature type="domain" description="CRISPR type III-associated protein" evidence="3">
    <location>
        <begin position="36"/>
        <end position="242"/>
    </location>
</feature>
<dbReference type="Proteomes" id="UP001428290">
    <property type="component" value="Unassembled WGS sequence"/>
</dbReference>
<proteinExistence type="predicted"/>
<evidence type="ECO:0000313" key="5">
    <source>
        <dbReference type="Proteomes" id="UP001428290"/>
    </source>
</evidence>
<protein>
    <recommendedName>
        <fullName evidence="3">CRISPR type III-associated protein domain-containing protein</fullName>
    </recommendedName>
</protein>
<dbReference type="EMBL" id="BAABRU010000004">
    <property type="protein sequence ID" value="GAA5527591.1"/>
    <property type="molecule type" value="Genomic_DNA"/>
</dbReference>
<evidence type="ECO:0000256" key="1">
    <source>
        <dbReference type="ARBA" id="ARBA00023118"/>
    </source>
</evidence>
<dbReference type="InterPro" id="IPR007522">
    <property type="entry name" value="CRISPR-assoc_prot_TM1795"/>
</dbReference>
<evidence type="ECO:0000259" key="3">
    <source>
        <dbReference type="Pfam" id="PF03787"/>
    </source>
</evidence>
<gene>
    <name evidence="4" type="ORF">Hgul01_01378</name>
</gene>
<evidence type="ECO:0000256" key="2">
    <source>
        <dbReference type="SAM" id="MobiDB-lite"/>
    </source>
</evidence>